<accession>A0A0F4JDY7</accession>
<protein>
    <recommendedName>
        <fullName evidence="1">DUF1990 domain-containing protein</fullName>
    </recommendedName>
</protein>
<dbReference type="PANTHER" id="PTHR34202:SF1">
    <property type="entry name" value="UPF0548 PROTEIN"/>
    <property type="match status" value="1"/>
</dbReference>
<dbReference type="STRING" id="68223.GCA_002028425_06061"/>
<comment type="caution">
    <text evidence="2">The sequence shown here is derived from an EMBL/GenBank/DDBJ whole genome shotgun (WGS) entry which is preliminary data.</text>
</comment>
<evidence type="ECO:0000313" key="3">
    <source>
        <dbReference type="Proteomes" id="UP000033551"/>
    </source>
</evidence>
<evidence type="ECO:0000313" key="2">
    <source>
        <dbReference type="EMBL" id="KJY32014.1"/>
    </source>
</evidence>
<dbReference type="AlphaFoldDB" id="A0A0F4JDY7"/>
<name>A0A0F4JDY7_9ACTN</name>
<proteinExistence type="predicted"/>
<dbReference type="Proteomes" id="UP000033551">
    <property type="component" value="Unassembled WGS sequence"/>
</dbReference>
<organism evidence="2 3">
    <name type="scientific">Streptomyces katrae</name>
    <dbReference type="NCBI Taxonomy" id="68223"/>
    <lineage>
        <taxon>Bacteria</taxon>
        <taxon>Bacillati</taxon>
        <taxon>Actinomycetota</taxon>
        <taxon>Actinomycetes</taxon>
        <taxon>Kitasatosporales</taxon>
        <taxon>Streptomycetaceae</taxon>
        <taxon>Streptomyces</taxon>
    </lineage>
</organism>
<sequence>MTRLISTGRRVLSYPERGATLRRPLPDGYHHLHHRAPIGHGREVFEAAGAAVTSFRMHRATGASVRADGPAVPGRRVEIGLGLGPLRITVPCEVVWTPDAPGLAGFAYGTLTGHPESGEESFLVELAPDGTVWFEVTAFSRPASWYTRLAGPLVPVLQRGYARLLGRHLRALAATA</sequence>
<reference evidence="2 3" key="1">
    <citation type="submission" date="2015-02" db="EMBL/GenBank/DDBJ databases">
        <authorList>
            <person name="Ju K.-S."/>
            <person name="Doroghazi J.R."/>
            <person name="Metcalf W."/>
        </authorList>
    </citation>
    <scope>NUCLEOTIDE SEQUENCE [LARGE SCALE GENOMIC DNA]</scope>
    <source>
        <strain evidence="2 3">NRRL ISP-5550</strain>
    </source>
</reference>
<dbReference type="PANTHER" id="PTHR34202">
    <property type="entry name" value="UPF0548 PROTEIN"/>
    <property type="match status" value="1"/>
</dbReference>
<dbReference type="PATRIC" id="fig|68223.7.peg.7825"/>
<evidence type="ECO:0000259" key="1">
    <source>
        <dbReference type="Pfam" id="PF09348"/>
    </source>
</evidence>
<dbReference type="RefSeq" id="WP_045948343.1">
    <property type="nucleotide sequence ID" value="NZ_JZWV01000448.1"/>
</dbReference>
<feature type="domain" description="DUF1990" evidence="1">
    <location>
        <begin position="13"/>
        <end position="167"/>
    </location>
</feature>
<keyword evidence="3" id="KW-1185">Reference proteome</keyword>
<dbReference type="Pfam" id="PF09348">
    <property type="entry name" value="DUF1990"/>
    <property type="match status" value="1"/>
</dbReference>
<dbReference type="InterPro" id="IPR014457">
    <property type="entry name" value="UCP010260"/>
</dbReference>
<gene>
    <name evidence="2" type="ORF">VR44_16930</name>
</gene>
<dbReference type="InterPro" id="IPR018960">
    <property type="entry name" value="DUF1990"/>
</dbReference>
<dbReference type="EMBL" id="JZWV01000448">
    <property type="protein sequence ID" value="KJY32014.1"/>
    <property type="molecule type" value="Genomic_DNA"/>
</dbReference>
<dbReference type="OrthoDB" id="120660at2"/>
<dbReference type="PIRSF" id="PIRSF010260">
    <property type="entry name" value="UCP010260"/>
    <property type="match status" value="1"/>
</dbReference>